<dbReference type="EMBL" id="QREG01000001">
    <property type="protein sequence ID" value="REE05505.1"/>
    <property type="molecule type" value="Genomic_DNA"/>
</dbReference>
<dbReference type="InterPro" id="IPR008928">
    <property type="entry name" value="6-hairpin_glycosidase_sf"/>
</dbReference>
<evidence type="ECO:0000259" key="5">
    <source>
        <dbReference type="Pfam" id="PF08531"/>
    </source>
</evidence>
<evidence type="ECO:0000259" key="6">
    <source>
        <dbReference type="Pfam" id="PF17389"/>
    </source>
</evidence>
<comment type="caution">
    <text evidence="8">The sequence shown here is derived from an EMBL/GenBank/DDBJ whole genome shotgun (WGS) entry which is preliminary data.</text>
</comment>
<dbReference type="InterPro" id="IPR008979">
    <property type="entry name" value="Galactose-bd-like_sf"/>
</dbReference>
<evidence type="ECO:0000256" key="2">
    <source>
        <dbReference type="ARBA" id="ARBA00012652"/>
    </source>
</evidence>
<dbReference type="Pfam" id="PF17390">
    <property type="entry name" value="Bac_rhamnosid_C"/>
    <property type="match status" value="1"/>
</dbReference>
<sequence length="909" mass="101984">MIMDKVYRSYLIFLLLLTLDSTLGVAQCYNLRCSDITNPSGVNQNPYFGWLIDAEDSGVIQQSYQILVASSEAKLSEHNADYWNSGKVDSNKQNYIYYSGKPLQSGKRYYWTVRYWGNDHQPSAYANVNYFDVGLCDNADWSGAKWIRGAIDGPESYTYFRKQFELAGKNIRRALVYISAAHDFELTLNGVPIGKGPGYHYPQFQYYKTFDVTSQLGQGRQALAVLTHWYGAGQGRPKSAPGLLMKAVIEYEDGSIQSILTNETWKQTSAPKYLVGQPHRNAGEGVGFVEKIDARLEISNWEQTNFDDDNWESPIVIGAHPVAPWVGKLQPNLARLIETEIVPERIDSLGLGHYVIDLGKIYAGVPKITFNGGKEGNEVIIRGGYTRSPDGGVSLQTTQSTDMGYSFLLNGSTCTFQPMLYLGMRYLEVKGAPHPMNLENVRFIARHHEMDRKRSRFHSSNEMLNKVWELMKHSLVVAAQESFVDTPTREKGGFLGDSWLIGMAAMQEMGERVMNLRILLEFLNSQEQFWTDGRVNAVYPNGDGKRDIPDYTQMLPIWAWEYYTITGNKQFLVDHFPKIERVCTYVASHMDPQTGLVKELTGGNGAYLHGIIDWPATMRYGYDMATTHRTVINAYAYADFKAIAEIAKVTGDSIVANSYLLLAQQLKESINRHLLHNDGFYVDGLYSDQRLSTHSSQHANILPVALGIAPVDLRPLIGKKIEGQKMSVGMITVRWLIEAIGSLDLGEHLTDLYTRTDWDGWANTITQGATVTWESWDALQEGQSLSHPWGASGLVGIHRYVLGISILEPQFARVQIKPLDFGDKLSFVEGQLPTDRGTISIKWNRTSSSYSMDLSIPANMSADIWIPHVSDGDFDMKLNGKTVEPSQESGYLNLGSVGSGYYNIELTTH</sequence>
<dbReference type="Pfam" id="PF08531">
    <property type="entry name" value="Bac_rhamnosid_N"/>
    <property type="match status" value="1"/>
</dbReference>
<evidence type="ECO:0000259" key="4">
    <source>
        <dbReference type="Pfam" id="PF05592"/>
    </source>
</evidence>
<organism evidence="8 9">
    <name type="scientific">Marinoscillum furvescens DSM 4134</name>
    <dbReference type="NCBI Taxonomy" id="1122208"/>
    <lineage>
        <taxon>Bacteria</taxon>
        <taxon>Pseudomonadati</taxon>
        <taxon>Bacteroidota</taxon>
        <taxon>Cytophagia</taxon>
        <taxon>Cytophagales</taxon>
        <taxon>Reichenbachiellaceae</taxon>
        <taxon>Marinoscillum</taxon>
    </lineage>
</organism>
<dbReference type="SUPFAM" id="SSF49785">
    <property type="entry name" value="Galactose-binding domain-like"/>
    <property type="match status" value="1"/>
</dbReference>
<dbReference type="EC" id="3.2.1.40" evidence="2"/>
<feature type="domain" description="Alpha-L-rhamnosidase six-hairpin glycosidase" evidence="6">
    <location>
        <begin position="453"/>
        <end position="792"/>
    </location>
</feature>
<protein>
    <recommendedName>
        <fullName evidence="2">alpha-L-rhamnosidase</fullName>
        <ecNumber evidence="2">3.2.1.40</ecNumber>
    </recommendedName>
</protein>
<dbReference type="InterPro" id="IPR008902">
    <property type="entry name" value="Rhamnosid_concanavalin"/>
</dbReference>
<dbReference type="OrthoDB" id="9815108at2"/>
<evidence type="ECO:0000313" key="9">
    <source>
        <dbReference type="Proteomes" id="UP000256779"/>
    </source>
</evidence>
<dbReference type="InterPro" id="IPR016007">
    <property type="entry name" value="Alpha_rhamnosid"/>
</dbReference>
<keyword evidence="9" id="KW-1185">Reference proteome</keyword>
<dbReference type="Proteomes" id="UP000256779">
    <property type="component" value="Unassembled WGS sequence"/>
</dbReference>
<evidence type="ECO:0000256" key="3">
    <source>
        <dbReference type="ARBA" id="ARBA00022801"/>
    </source>
</evidence>
<dbReference type="Gene3D" id="2.60.420.10">
    <property type="entry name" value="Maltose phosphorylase, domain 3"/>
    <property type="match status" value="1"/>
</dbReference>
<dbReference type="InterPro" id="IPR012341">
    <property type="entry name" value="6hp_glycosidase-like_sf"/>
</dbReference>
<dbReference type="InterPro" id="IPR013783">
    <property type="entry name" value="Ig-like_fold"/>
</dbReference>
<dbReference type="Pfam" id="PF25788">
    <property type="entry name" value="Ig_Rha78A_N"/>
    <property type="match status" value="1"/>
</dbReference>
<evidence type="ECO:0000259" key="7">
    <source>
        <dbReference type="Pfam" id="PF17390"/>
    </source>
</evidence>
<dbReference type="AlphaFoldDB" id="A0A3D9LI07"/>
<dbReference type="SUPFAM" id="SSF48208">
    <property type="entry name" value="Six-hairpin glycosidases"/>
    <property type="match status" value="1"/>
</dbReference>
<dbReference type="InterPro" id="IPR035398">
    <property type="entry name" value="Bac_rhamnosid_C"/>
</dbReference>
<reference evidence="8 9" key="1">
    <citation type="submission" date="2018-07" db="EMBL/GenBank/DDBJ databases">
        <title>Genomic Encyclopedia of Type Strains, Phase IV (KMG-IV): sequencing the most valuable type-strain genomes for metagenomic binning, comparative biology and taxonomic classification.</title>
        <authorList>
            <person name="Goeker M."/>
        </authorList>
    </citation>
    <scope>NUCLEOTIDE SEQUENCE [LARGE SCALE GENOMIC DNA]</scope>
    <source>
        <strain evidence="8 9">DSM 4134</strain>
    </source>
</reference>
<feature type="domain" description="Alpha-L-rhamnosidase C-terminal" evidence="7">
    <location>
        <begin position="803"/>
        <end position="868"/>
    </location>
</feature>
<dbReference type="Pfam" id="PF17389">
    <property type="entry name" value="Bac_rhamnosid6H"/>
    <property type="match status" value="1"/>
</dbReference>
<dbReference type="PANTHER" id="PTHR33307:SF6">
    <property type="entry name" value="ALPHA-RHAMNOSIDASE (EUROFUNG)-RELATED"/>
    <property type="match status" value="1"/>
</dbReference>
<dbReference type="Gene3D" id="2.60.120.260">
    <property type="entry name" value="Galactose-binding domain-like"/>
    <property type="match status" value="2"/>
</dbReference>
<dbReference type="Pfam" id="PF05592">
    <property type="entry name" value="Bac_rhamnosid"/>
    <property type="match status" value="1"/>
</dbReference>
<feature type="domain" description="Bacterial alpha-L-rhamnosidase N-terminal" evidence="5">
    <location>
        <begin position="169"/>
        <end position="313"/>
    </location>
</feature>
<dbReference type="InterPro" id="IPR035396">
    <property type="entry name" value="Bac_rhamnosid6H"/>
</dbReference>
<proteinExistence type="predicted"/>
<dbReference type="GO" id="GO:0030596">
    <property type="term" value="F:alpha-L-rhamnosidase activity"/>
    <property type="evidence" value="ECO:0007669"/>
    <property type="project" value="UniProtKB-EC"/>
</dbReference>
<dbReference type="GO" id="GO:0005975">
    <property type="term" value="P:carbohydrate metabolic process"/>
    <property type="evidence" value="ECO:0007669"/>
    <property type="project" value="InterPro"/>
</dbReference>
<dbReference type="PANTHER" id="PTHR33307">
    <property type="entry name" value="ALPHA-RHAMNOSIDASE (EUROFUNG)"/>
    <property type="match status" value="1"/>
</dbReference>
<dbReference type="Gene3D" id="1.50.10.10">
    <property type="match status" value="1"/>
</dbReference>
<name>A0A3D9LI07_MARFU</name>
<gene>
    <name evidence="8" type="ORF">C7460_10120</name>
</gene>
<keyword evidence="3" id="KW-0378">Hydrolase</keyword>
<accession>A0A3D9LI07</accession>
<evidence type="ECO:0000256" key="1">
    <source>
        <dbReference type="ARBA" id="ARBA00001445"/>
    </source>
</evidence>
<evidence type="ECO:0000313" key="8">
    <source>
        <dbReference type="EMBL" id="REE05505.1"/>
    </source>
</evidence>
<feature type="domain" description="Alpha-L-rhamnosidase concanavalin-like" evidence="4">
    <location>
        <begin position="351"/>
        <end position="441"/>
    </location>
</feature>
<comment type="catalytic activity">
    <reaction evidence="1">
        <text>Hydrolysis of terminal non-reducing alpha-L-rhamnose residues in alpha-L-rhamnosides.</text>
        <dbReference type="EC" id="3.2.1.40"/>
    </reaction>
</comment>
<dbReference type="Gene3D" id="2.60.40.10">
    <property type="entry name" value="Immunoglobulins"/>
    <property type="match status" value="1"/>
</dbReference>
<dbReference type="InterPro" id="IPR013737">
    <property type="entry name" value="Bac_rhamnosid_N"/>
</dbReference>